<dbReference type="PANTHER" id="PTHR33286:SF1">
    <property type="entry name" value="OS01G0800600 PROTEIN"/>
    <property type="match status" value="1"/>
</dbReference>
<dbReference type="InterPro" id="IPR016140">
    <property type="entry name" value="Bifunc_inhib/LTP/seed_store"/>
</dbReference>
<dbReference type="KEGG" id="smo:SELMODRAFT_99497"/>
<evidence type="ECO:0000313" key="5">
    <source>
        <dbReference type="EMBL" id="EFJ25448.1"/>
    </source>
</evidence>
<sequence length="116" mass="12701">MKTFVVLLLVASASFFNFSEADTTCDNNINGILSNCKSTNPSPACCSFMRKITLECVCPRITSDVTKYISLSSILTIAKICHRTLPHQYQCGSKALQFLLLVSNSQLIVSSGYLLP</sequence>
<accession>D8RRR8</accession>
<dbReference type="Gramene" id="EFJ25290">
    <property type="protein sequence ID" value="EFJ25290"/>
    <property type="gene ID" value="SELMODRAFT_99497"/>
</dbReference>
<evidence type="ECO:0000259" key="2">
    <source>
        <dbReference type="Pfam" id="PF14368"/>
    </source>
</evidence>
<keyword evidence="6" id="KW-1185">Reference proteome</keyword>
<keyword evidence="1" id="KW-0732">Signal</keyword>
<evidence type="ECO:0000313" key="6">
    <source>
        <dbReference type="Proteomes" id="UP000001514"/>
    </source>
</evidence>
<proteinExistence type="predicted"/>
<reference evidence="5 6" key="1">
    <citation type="journal article" date="2011" name="Science">
        <title>The Selaginella genome identifies genetic changes associated with the evolution of vascular plants.</title>
        <authorList>
            <person name="Banks J.A."/>
            <person name="Nishiyama T."/>
            <person name="Hasebe M."/>
            <person name="Bowman J.L."/>
            <person name="Gribskov M."/>
            <person name="dePamphilis C."/>
            <person name="Albert V.A."/>
            <person name="Aono N."/>
            <person name="Aoyama T."/>
            <person name="Ambrose B.A."/>
            <person name="Ashton N.W."/>
            <person name="Axtell M.J."/>
            <person name="Barker E."/>
            <person name="Barker M.S."/>
            <person name="Bennetzen J.L."/>
            <person name="Bonawitz N.D."/>
            <person name="Chapple C."/>
            <person name="Cheng C."/>
            <person name="Correa L.G."/>
            <person name="Dacre M."/>
            <person name="DeBarry J."/>
            <person name="Dreyer I."/>
            <person name="Elias M."/>
            <person name="Engstrom E.M."/>
            <person name="Estelle M."/>
            <person name="Feng L."/>
            <person name="Finet C."/>
            <person name="Floyd S.K."/>
            <person name="Frommer W.B."/>
            <person name="Fujita T."/>
            <person name="Gramzow L."/>
            <person name="Gutensohn M."/>
            <person name="Harholt J."/>
            <person name="Hattori M."/>
            <person name="Heyl A."/>
            <person name="Hirai T."/>
            <person name="Hiwatashi Y."/>
            <person name="Ishikawa M."/>
            <person name="Iwata M."/>
            <person name="Karol K.G."/>
            <person name="Koehler B."/>
            <person name="Kolukisaoglu U."/>
            <person name="Kubo M."/>
            <person name="Kurata T."/>
            <person name="Lalonde S."/>
            <person name="Li K."/>
            <person name="Li Y."/>
            <person name="Litt A."/>
            <person name="Lyons E."/>
            <person name="Manning G."/>
            <person name="Maruyama T."/>
            <person name="Michael T.P."/>
            <person name="Mikami K."/>
            <person name="Miyazaki S."/>
            <person name="Morinaga S."/>
            <person name="Murata T."/>
            <person name="Mueller-Roeber B."/>
            <person name="Nelson D.R."/>
            <person name="Obara M."/>
            <person name="Oguri Y."/>
            <person name="Olmstead R.G."/>
            <person name="Onodera N."/>
            <person name="Petersen B.L."/>
            <person name="Pils B."/>
            <person name="Prigge M."/>
            <person name="Rensing S.A."/>
            <person name="Riano-Pachon D.M."/>
            <person name="Roberts A.W."/>
            <person name="Sato Y."/>
            <person name="Scheller H.V."/>
            <person name="Schulz B."/>
            <person name="Schulz C."/>
            <person name="Shakirov E.V."/>
            <person name="Shibagaki N."/>
            <person name="Shinohara N."/>
            <person name="Shippen D.E."/>
            <person name="Soerensen I."/>
            <person name="Sotooka R."/>
            <person name="Sugimoto N."/>
            <person name="Sugita M."/>
            <person name="Sumikawa N."/>
            <person name="Tanurdzic M."/>
            <person name="Theissen G."/>
            <person name="Ulvskov P."/>
            <person name="Wakazuki S."/>
            <person name="Weng J.K."/>
            <person name="Willats W.W."/>
            <person name="Wipf D."/>
            <person name="Wolf P.G."/>
            <person name="Yang L."/>
            <person name="Zimmer A.D."/>
            <person name="Zhu Q."/>
            <person name="Mitros T."/>
            <person name="Hellsten U."/>
            <person name="Loque D."/>
            <person name="Otillar R."/>
            <person name="Salamov A."/>
            <person name="Schmutz J."/>
            <person name="Shapiro H."/>
            <person name="Lindquist E."/>
            <person name="Lucas S."/>
            <person name="Rokhsar D."/>
            <person name="Grigoriev I.V."/>
        </authorList>
    </citation>
    <scope>NUCLEOTIDE SEQUENCE [LARGE SCALE GENOMIC DNA]</scope>
</reference>
<feature type="signal peptide" evidence="1">
    <location>
        <begin position="1"/>
        <end position="21"/>
    </location>
</feature>
<dbReference type="Gene3D" id="1.10.110.10">
    <property type="entry name" value="Plant lipid-transfer and hydrophobic proteins"/>
    <property type="match status" value="1"/>
</dbReference>
<dbReference type="Proteomes" id="UP000001514">
    <property type="component" value="Unassembled WGS sequence"/>
</dbReference>
<name>D8RRR8_SELML</name>
<evidence type="ECO:0000313" key="4">
    <source>
        <dbReference type="EMBL" id="EFJ25290.1"/>
    </source>
</evidence>
<dbReference type="EMBL" id="GL377587">
    <property type="protein sequence ID" value="EFJ25290.1"/>
    <property type="molecule type" value="Genomic_DNA"/>
</dbReference>
<dbReference type="HOGENOM" id="CLU_141918_2_0_1"/>
<feature type="domain" description="Bifunctional inhibitor/plant lipid transfer protein/seed storage helical" evidence="2">
    <location>
        <begin position="6"/>
        <end position="91"/>
    </location>
</feature>
<dbReference type="EMBL" id="GL377587">
    <property type="protein sequence ID" value="EFJ25448.1"/>
    <property type="molecule type" value="Genomic_DNA"/>
</dbReference>
<dbReference type="KEGG" id="smo:SELMODRAFT_135065"/>
<dbReference type="KEGG" id="smo:SELMODRAFT_99708"/>
<dbReference type="Pfam" id="PF14368">
    <property type="entry name" value="LTP_2"/>
    <property type="match status" value="1"/>
</dbReference>
<evidence type="ECO:0000313" key="3">
    <source>
        <dbReference type="EMBL" id="EFJ06638.1"/>
    </source>
</evidence>
<protein>
    <recommendedName>
        <fullName evidence="2">Bifunctional inhibitor/plant lipid transfer protein/seed storage helical domain-containing protein</fullName>
    </recommendedName>
</protein>
<evidence type="ECO:0000256" key="1">
    <source>
        <dbReference type="SAM" id="SignalP"/>
    </source>
</evidence>
<feature type="chain" id="PRO_5010829966" description="Bifunctional inhibitor/plant lipid transfer protein/seed storage helical domain-containing protein" evidence="1">
    <location>
        <begin position="22"/>
        <end position="116"/>
    </location>
</feature>
<dbReference type="SUPFAM" id="SSF47699">
    <property type="entry name" value="Bifunctional inhibitor/lipid-transfer protein/seed storage 2S albumin"/>
    <property type="match status" value="1"/>
</dbReference>
<dbReference type="Gramene" id="EFJ06638">
    <property type="protein sequence ID" value="EFJ06638"/>
    <property type="gene ID" value="SELMODRAFT_135065"/>
</dbReference>
<dbReference type="AlphaFoldDB" id="D8RRR8"/>
<gene>
    <name evidence="3" type="ORF">SELMODRAFT_135065</name>
    <name evidence="4" type="ORF">SELMODRAFT_99497</name>
    <name evidence="5" type="ORF">SELMODRAFT_99708</name>
</gene>
<dbReference type="Gramene" id="EFJ25448">
    <property type="protein sequence ID" value="EFJ25448"/>
    <property type="gene ID" value="SELMODRAFT_99708"/>
</dbReference>
<dbReference type="EMBL" id="GL377697">
    <property type="protein sequence ID" value="EFJ06638.1"/>
    <property type="molecule type" value="Genomic_DNA"/>
</dbReference>
<dbReference type="PANTHER" id="PTHR33286">
    <property type="entry name" value="BIFUNCTIONAL INHIBITOR/LIPID-TRANSFER PROTEIN/SEED STORAGE 2S ALBUMIN SUPERFAMILY PROTEIN"/>
    <property type="match status" value="1"/>
</dbReference>
<dbReference type="InParanoid" id="D8RRR8"/>
<dbReference type="InterPro" id="IPR036312">
    <property type="entry name" value="Bifun_inhib/LTP/seed_sf"/>
</dbReference>
<organism evidence="6">
    <name type="scientific">Selaginella moellendorffii</name>
    <name type="common">Spikemoss</name>
    <dbReference type="NCBI Taxonomy" id="88036"/>
    <lineage>
        <taxon>Eukaryota</taxon>
        <taxon>Viridiplantae</taxon>
        <taxon>Streptophyta</taxon>
        <taxon>Embryophyta</taxon>
        <taxon>Tracheophyta</taxon>
        <taxon>Lycopodiopsida</taxon>
        <taxon>Selaginellales</taxon>
        <taxon>Selaginellaceae</taxon>
        <taxon>Selaginella</taxon>
    </lineage>
</organism>